<evidence type="ECO:0000313" key="1">
    <source>
        <dbReference type="EMBL" id="SEL78592.1"/>
    </source>
</evidence>
<gene>
    <name evidence="1" type="ORF">SAMN05216214_1229</name>
</gene>
<reference evidence="1 2" key="1">
    <citation type="submission" date="2016-10" db="EMBL/GenBank/DDBJ databases">
        <authorList>
            <person name="de Groot N.N."/>
        </authorList>
    </citation>
    <scope>NUCLEOTIDE SEQUENCE [LARGE SCALE GENOMIC DNA]</scope>
    <source>
        <strain evidence="1 2">JCM 19513</strain>
    </source>
</reference>
<keyword evidence="2" id="KW-1185">Reference proteome</keyword>
<dbReference type="EMBL" id="FOAS01000022">
    <property type="protein sequence ID" value="SEL78592.1"/>
    <property type="molecule type" value="Genomic_DNA"/>
</dbReference>
<proteinExistence type="predicted"/>
<evidence type="ECO:0000313" key="2">
    <source>
        <dbReference type="Proteomes" id="UP000185766"/>
    </source>
</evidence>
<accession>A0A1H7T0Y6</accession>
<sequence>MINSTFTSLGLPPRVAAPYPGWPLAFIQTIEEALLAAEKELIKRHGSALSSAVENQITQWLDDILCELHDDEVVPGYNCDSFTLPHLDSPARHVINPMGRLRPDIVFYRTQNELRVDDKKNYGWFCECKILDSTHSLRSYTSTRGLNQFVSGDYAWSMPHGQMIGYVRGASSTSYTPSTNLKDYLFRASRATTVGQSLGLLSEPNTCPSSKYTDVLITKHTRNFKLINGAHPGDIEVRHIWLHL</sequence>
<dbReference type="Proteomes" id="UP000185766">
    <property type="component" value="Unassembled WGS sequence"/>
</dbReference>
<dbReference type="AlphaFoldDB" id="A0A1H7T0Y6"/>
<name>A0A1H7T0Y6_9GAMM</name>
<protein>
    <submittedName>
        <fullName evidence="1">Uncharacterized protein</fullName>
    </submittedName>
</protein>
<organism evidence="1 2">
    <name type="scientific">Atopomonas hussainii</name>
    <dbReference type="NCBI Taxonomy" id="1429083"/>
    <lineage>
        <taxon>Bacteria</taxon>
        <taxon>Pseudomonadati</taxon>
        <taxon>Pseudomonadota</taxon>
        <taxon>Gammaproteobacteria</taxon>
        <taxon>Pseudomonadales</taxon>
        <taxon>Pseudomonadaceae</taxon>
        <taxon>Atopomonas</taxon>
    </lineage>
</organism>